<evidence type="ECO:0000256" key="2">
    <source>
        <dbReference type="ARBA" id="ARBA00022618"/>
    </source>
</evidence>
<evidence type="ECO:0000313" key="6">
    <source>
        <dbReference type="Proteomes" id="UP001634007"/>
    </source>
</evidence>
<dbReference type="SUPFAM" id="SSF47954">
    <property type="entry name" value="Cyclin-like"/>
    <property type="match status" value="1"/>
</dbReference>
<keyword evidence="2" id="KW-0132">Cell division</keyword>
<dbReference type="PANTHER" id="PTHR15615">
    <property type="match status" value="1"/>
</dbReference>
<keyword evidence="4" id="KW-0732">Signal</keyword>
<evidence type="ECO:0000313" key="5">
    <source>
        <dbReference type="EMBL" id="KAL3750160.1"/>
    </source>
</evidence>
<sequence length="247" mass="27600">MLISLIIVGICIISWRSMKEKLSMETSKLDGVGADRDTYASLGLDKSSNDDSGTPQILFDMASALEKSIRRNEKLSKPSKRKEGVTIFHGSRAPTMSVRQYLERICKYTSCSMSCFVVAYIYINRFLERTAGCLTSLNIHRLLITSVVVASKFIDNAGANNSYFAKVGGISNAEMNRMEVNFLFKLDFRLCVSPEELEIYRSQLQTEGSSKYQIDRSIKCCGIREGWLKKDSDKCTSANAGLSCRAI</sequence>
<feature type="chain" id="PRO_5044815715" description="Cyclin" evidence="4">
    <location>
        <begin position="18"/>
        <end position="247"/>
    </location>
</feature>
<keyword evidence="3" id="KW-0131">Cell cycle</keyword>
<dbReference type="AlphaFoldDB" id="A0ABD3LED6"/>
<dbReference type="Proteomes" id="UP001634007">
    <property type="component" value="Unassembled WGS sequence"/>
</dbReference>
<dbReference type="InterPro" id="IPR013922">
    <property type="entry name" value="Cyclin_PHO80-like"/>
</dbReference>
<gene>
    <name evidence="5" type="ORF">ACJRO7_011181</name>
</gene>
<keyword evidence="6" id="KW-1185">Reference proteome</keyword>
<dbReference type="PANTHER" id="PTHR15615:SF80">
    <property type="entry name" value="CYCLIN"/>
    <property type="match status" value="1"/>
</dbReference>
<dbReference type="EMBL" id="JBJKBG010000002">
    <property type="protein sequence ID" value="KAL3750160.1"/>
    <property type="molecule type" value="Genomic_DNA"/>
</dbReference>
<evidence type="ECO:0008006" key="7">
    <source>
        <dbReference type="Google" id="ProtNLM"/>
    </source>
</evidence>
<name>A0ABD3LED6_EUCGL</name>
<evidence type="ECO:0000256" key="3">
    <source>
        <dbReference type="ARBA" id="ARBA00023306"/>
    </source>
</evidence>
<organism evidence="5 6">
    <name type="scientific">Eucalyptus globulus</name>
    <name type="common">Tasmanian blue gum</name>
    <dbReference type="NCBI Taxonomy" id="34317"/>
    <lineage>
        <taxon>Eukaryota</taxon>
        <taxon>Viridiplantae</taxon>
        <taxon>Streptophyta</taxon>
        <taxon>Embryophyta</taxon>
        <taxon>Tracheophyta</taxon>
        <taxon>Spermatophyta</taxon>
        <taxon>Magnoliopsida</taxon>
        <taxon>eudicotyledons</taxon>
        <taxon>Gunneridae</taxon>
        <taxon>Pentapetalae</taxon>
        <taxon>rosids</taxon>
        <taxon>malvids</taxon>
        <taxon>Myrtales</taxon>
        <taxon>Myrtaceae</taxon>
        <taxon>Myrtoideae</taxon>
        <taxon>Eucalypteae</taxon>
        <taxon>Eucalyptus</taxon>
    </lineage>
</organism>
<dbReference type="Gene3D" id="1.10.472.10">
    <property type="entry name" value="Cyclin-like"/>
    <property type="match status" value="1"/>
</dbReference>
<dbReference type="InterPro" id="IPR036915">
    <property type="entry name" value="Cyclin-like_sf"/>
</dbReference>
<protein>
    <recommendedName>
        <fullName evidence="7">Cyclin</fullName>
    </recommendedName>
</protein>
<dbReference type="Pfam" id="PF08613">
    <property type="entry name" value="Cyclin"/>
    <property type="match status" value="1"/>
</dbReference>
<feature type="signal peptide" evidence="4">
    <location>
        <begin position="1"/>
        <end position="17"/>
    </location>
</feature>
<proteinExistence type="inferred from homology"/>
<dbReference type="GO" id="GO:0051301">
    <property type="term" value="P:cell division"/>
    <property type="evidence" value="ECO:0007669"/>
    <property type="project" value="UniProtKB-KW"/>
</dbReference>
<comment type="similarity">
    <text evidence="1">Belongs to the cyclin family. Cyclin U/P subfamily.</text>
</comment>
<reference evidence="5 6" key="1">
    <citation type="submission" date="2024-11" db="EMBL/GenBank/DDBJ databases">
        <title>Chromosome-level genome assembly of Eucalyptus globulus Labill. provides insights into its genome evolution.</title>
        <authorList>
            <person name="Li X."/>
        </authorList>
    </citation>
    <scope>NUCLEOTIDE SEQUENCE [LARGE SCALE GENOMIC DNA]</scope>
    <source>
        <strain evidence="5">CL2024</strain>
        <tissue evidence="5">Fresh tender leaves</tissue>
    </source>
</reference>
<evidence type="ECO:0000256" key="4">
    <source>
        <dbReference type="SAM" id="SignalP"/>
    </source>
</evidence>
<comment type="caution">
    <text evidence="5">The sequence shown here is derived from an EMBL/GenBank/DDBJ whole genome shotgun (WGS) entry which is preliminary data.</text>
</comment>
<accession>A0ABD3LED6</accession>
<evidence type="ECO:0000256" key="1">
    <source>
        <dbReference type="ARBA" id="ARBA00007215"/>
    </source>
</evidence>